<dbReference type="Proteomes" id="UP000243797">
    <property type="component" value="Unassembled WGS sequence"/>
</dbReference>
<gene>
    <name evidence="2" type="ORF">CAC42_1819</name>
</gene>
<proteinExistence type="predicted"/>
<accession>A0A2K1QW14</accession>
<organism evidence="2 3">
    <name type="scientific">Sphaceloma murrayae</name>
    <dbReference type="NCBI Taxonomy" id="2082308"/>
    <lineage>
        <taxon>Eukaryota</taxon>
        <taxon>Fungi</taxon>
        <taxon>Dikarya</taxon>
        <taxon>Ascomycota</taxon>
        <taxon>Pezizomycotina</taxon>
        <taxon>Dothideomycetes</taxon>
        <taxon>Dothideomycetidae</taxon>
        <taxon>Myriangiales</taxon>
        <taxon>Elsinoaceae</taxon>
        <taxon>Sphaceloma</taxon>
    </lineage>
</organism>
<dbReference type="OrthoDB" id="6846267at2759"/>
<feature type="domain" description="Carboxylesterase type B" evidence="1">
    <location>
        <begin position="19"/>
        <end position="497"/>
    </location>
</feature>
<name>A0A2K1QW14_9PEZI</name>
<dbReference type="PANTHER" id="PTHR43142">
    <property type="entry name" value="CARBOXYLIC ESTER HYDROLASE"/>
    <property type="match status" value="1"/>
</dbReference>
<evidence type="ECO:0000313" key="3">
    <source>
        <dbReference type="Proteomes" id="UP000243797"/>
    </source>
</evidence>
<dbReference type="InterPro" id="IPR029058">
    <property type="entry name" value="AB_hydrolase_fold"/>
</dbReference>
<dbReference type="STRING" id="2082308.A0A2K1QW14"/>
<keyword evidence="3" id="KW-1185">Reference proteome</keyword>
<evidence type="ECO:0000259" key="1">
    <source>
        <dbReference type="Pfam" id="PF00135"/>
    </source>
</evidence>
<dbReference type="PANTHER" id="PTHR43142:SF4">
    <property type="entry name" value="CARBOXYLIC ESTER HYDROLASE"/>
    <property type="match status" value="1"/>
</dbReference>
<evidence type="ECO:0000313" key="2">
    <source>
        <dbReference type="EMBL" id="PNS19083.1"/>
    </source>
</evidence>
<protein>
    <submittedName>
        <fullName evidence="2">Secreted lipase</fullName>
    </submittedName>
</protein>
<dbReference type="Pfam" id="PF00135">
    <property type="entry name" value="COesterase"/>
    <property type="match status" value="1"/>
</dbReference>
<dbReference type="AlphaFoldDB" id="A0A2K1QW14"/>
<dbReference type="InParanoid" id="A0A2K1QW14"/>
<dbReference type="InterPro" id="IPR002018">
    <property type="entry name" value="CarbesteraseB"/>
</dbReference>
<sequence length="545" mass="60955">MPVTTFKQSPVKVDLGGLGTITAARLTPKSAKGPTCTYVGGLPYALPPTGAYRFRRPRPLPDGYSYGTKANPGSFTGRTALCPQPSYRGVPEKSLWDENCLQLNIWIPHGPPPSHRGWPVFFFIHGGWLQFGTANMAPSTMANMFHETPFKAIFIMPAYRLNLFGFLTSRELEAEAERDGETPGNCGFWDQRMALEWVAKNIHLLGGDAKKVTVGGYSAGSHSTFNQLAHDLDRPEGEQLIGRAIMWSNGPGVQAKGLAESQDQFDELLGHLGISLDLNSAEKLHKLRAVPADRLVEVQSKMKISEFRAWSDGDFVSKTTSQSINDGTFAIKLKRRGIKILNGECAEEWNMYASWRTPENTYEDVYRRLVADYPEKAVRALVPIYFPNEQLPSRYKDWQDAFGKVYADMQVYALERGFAHCLDAGGFKVGQDLLRYRIEWRAKCVDTQLPPEWGVTHSSDTAIWFWGNGMGKGLTDEEKVVVAPINQLLTDFVNFGNVEWPVKVTRGVLRLTARGKVDMWVDELYDHGLEVWKAVTVEEGAGPRL</sequence>
<dbReference type="SUPFAM" id="SSF53474">
    <property type="entry name" value="alpha/beta-Hydrolases"/>
    <property type="match status" value="1"/>
</dbReference>
<dbReference type="Gene3D" id="3.40.50.1820">
    <property type="entry name" value="alpha/beta hydrolase"/>
    <property type="match status" value="1"/>
</dbReference>
<dbReference type="EMBL" id="NKHZ01000033">
    <property type="protein sequence ID" value="PNS19083.1"/>
    <property type="molecule type" value="Genomic_DNA"/>
</dbReference>
<comment type="caution">
    <text evidence="2">The sequence shown here is derived from an EMBL/GenBank/DDBJ whole genome shotgun (WGS) entry which is preliminary data.</text>
</comment>
<reference evidence="2 3" key="1">
    <citation type="submission" date="2017-06" db="EMBL/GenBank/DDBJ databases">
        <title>Draft genome sequence of a variant of Elsinoe murrayae.</title>
        <authorList>
            <person name="Cheng Q."/>
        </authorList>
    </citation>
    <scope>NUCLEOTIDE SEQUENCE [LARGE SCALE GENOMIC DNA]</scope>
    <source>
        <strain evidence="2 3">CQ-2017a</strain>
    </source>
</reference>